<dbReference type="EMBL" id="LHZG01000090">
    <property type="protein sequence ID" value="KXV22590.1"/>
    <property type="molecule type" value="Genomic_DNA"/>
</dbReference>
<reference evidence="1 2" key="1">
    <citation type="submission" date="2015-06" db="EMBL/GenBank/DDBJ databases">
        <title>Improved classification and identification of acetic acid bacteria using matrix-assisted laser desorption/ionization time-of-flight mass spectrometry; Gluconobacter nephelii and Gluconobacter uchimurae are later heterotypic synonyms of Gluconobacter japonicus and Gluconobacter oxydans, respectively.</title>
        <authorList>
            <person name="Li L."/>
            <person name="Cleenwerck I."/>
            <person name="De Vuyst L."/>
            <person name="Vandamme P."/>
        </authorList>
    </citation>
    <scope>NUCLEOTIDE SEQUENCE [LARGE SCALE GENOMIC DNA]</scope>
    <source>
        <strain evidence="1 2">LMG 1676</strain>
    </source>
</reference>
<dbReference type="PATRIC" id="fig|442.8.peg.2383"/>
<proteinExistence type="predicted"/>
<accession>A0A149S765</accession>
<gene>
    <name evidence="1" type="ORF">AD934_01240</name>
</gene>
<organism evidence="1 2">
    <name type="scientific">Gluconobacter oxydans</name>
    <name type="common">Gluconobacter suboxydans</name>
    <dbReference type="NCBI Taxonomy" id="442"/>
    <lineage>
        <taxon>Bacteria</taxon>
        <taxon>Pseudomonadati</taxon>
        <taxon>Pseudomonadota</taxon>
        <taxon>Alphaproteobacteria</taxon>
        <taxon>Acetobacterales</taxon>
        <taxon>Acetobacteraceae</taxon>
        <taxon>Gluconobacter</taxon>
    </lineage>
</organism>
<sequence>MKRIMRSIKKSDPPFFHKVLKFFDVGISFRKLMTIPEFEFIPVSRVMIKPVSKIGAWSSIL</sequence>
<dbReference type="AlphaFoldDB" id="A0A149S765"/>
<name>A0A149S765_GLUOY</name>
<dbReference type="Proteomes" id="UP000075655">
    <property type="component" value="Unassembled WGS sequence"/>
</dbReference>
<evidence type="ECO:0000313" key="2">
    <source>
        <dbReference type="Proteomes" id="UP000075655"/>
    </source>
</evidence>
<comment type="caution">
    <text evidence="1">The sequence shown here is derived from an EMBL/GenBank/DDBJ whole genome shotgun (WGS) entry which is preliminary data.</text>
</comment>
<protein>
    <submittedName>
        <fullName evidence="1">Uncharacterized protein</fullName>
    </submittedName>
</protein>
<evidence type="ECO:0000313" key="1">
    <source>
        <dbReference type="EMBL" id="KXV22590.1"/>
    </source>
</evidence>